<dbReference type="InterPro" id="IPR036426">
    <property type="entry name" value="Bulb-type_lectin_dom_sf"/>
</dbReference>
<sequence>MSSYVLNTGDWLEPGHSLRSRNGGVEFSVQADGTIALYHWGQCVFQNTTEQRNDIKGLKMNKDGNLCLYTKHGKAVWQTDTAYPIGDRSVVCVVQDDGNIVLYRGDRAIWSSNTPIALDHVCFGSCIRSHGDPRGLEK</sequence>
<dbReference type="PROSITE" id="PS50927">
    <property type="entry name" value="BULB_LECTIN"/>
    <property type="match status" value="1"/>
</dbReference>
<proteinExistence type="predicted"/>
<feature type="domain" description="Bulb-type lectin" evidence="1">
    <location>
        <begin position="3"/>
        <end position="115"/>
    </location>
</feature>
<dbReference type="GO" id="GO:0030246">
    <property type="term" value="F:carbohydrate binding"/>
    <property type="evidence" value="ECO:0007669"/>
    <property type="project" value="UniProtKB-KW"/>
</dbReference>
<gene>
    <name evidence="2" type="ORF">BDV37DRAFT_240049</name>
</gene>
<dbReference type="OrthoDB" id="1884773at2759"/>
<name>A0A5N7DP18_9EURO</name>
<evidence type="ECO:0000313" key="2">
    <source>
        <dbReference type="EMBL" id="KAE8407759.1"/>
    </source>
</evidence>
<evidence type="ECO:0000259" key="1">
    <source>
        <dbReference type="PROSITE" id="PS50927"/>
    </source>
</evidence>
<dbReference type="Proteomes" id="UP000325579">
    <property type="component" value="Unassembled WGS sequence"/>
</dbReference>
<keyword evidence="3" id="KW-1185">Reference proteome</keyword>
<reference evidence="2 3" key="1">
    <citation type="submission" date="2019-04" db="EMBL/GenBank/DDBJ databases">
        <authorList>
            <consortium name="DOE Joint Genome Institute"/>
            <person name="Mondo S."/>
            <person name="Kjaerbolling I."/>
            <person name="Vesth T."/>
            <person name="Frisvad J.C."/>
            <person name="Nybo J.L."/>
            <person name="Theobald S."/>
            <person name="Kildgaard S."/>
            <person name="Isbrandt T."/>
            <person name="Kuo A."/>
            <person name="Sato A."/>
            <person name="Lyhne E.K."/>
            <person name="Kogle M.E."/>
            <person name="Wiebenga A."/>
            <person name="Kun R.S."/>
            <person name="Lubbers R.J."/>
            <person name="Makela M.R."/>
            <person name="Barry K."/>
            <person name="Chovatia M."/>
            <person name="Clum A."/>
            <person name="Daum C."/>
            <person name="Haridas S."/>
            <person name="He G."/>
            <person name="LaButti K."/>
            <person name="Lipzen A."/>
            <person name="Riley R."/>
            <person name="Salamov A."/>
            <person name="Simmons B.A."/>
            <person name="Magnuson J.K."/>
            <person name="Henrissat B."/>
            <person name="Mortensen U.H."/>
            <person name="Larsen T.O."/>
            <person name="Devries R.P."/>
            <person name="Grigoriev I.V."/>
            <person name="Machida M."/>
            <person name="Baker S.E."/>
            <person name="Andersen M.R."/>
            <person name="Cantor M.N."/>
            <person name="Hua S.X."/>
        </authorList>
    </citation>
    <scope>NUCLEOTIDE SEQUENCE [LARGE SCALE GENOMIC DNA]</scope>
    <source>
        <strain evidence="2 3">CBS 119388</strain>
    </source>
</reference>
<dbReference type="SMART" id="SM00108">
    <property type="entry name" value="B_lectin"/>
    <property type="match status" value="1"/>
</dbReference>
<dbReference type="InterPro" id="IPR001480">
    <property type="entry name" value="Bulb-type_lectin_dom"/>
</dbReference>
<dbReference type="EMBL" id="ML736746">
    <property type="protein sequence ID" value="KAE8407759.1"/>
    <property type="molecule type" value="Genomic_DNA"/>
</dbReference>
<evidence type="ECO:0000313" key="3">
    <source>
        <dbReference type="Proteomes" id="UP000325579"/>
    </source>
</evidence>
<dbReference type="SUPFAM" id="SSF51110">
    <property type="entry name" value="alpha-D-mannose-specific plant lectins"/>
    <property type="match status" value="1"/>
</dbReference>
<dbReference type="Gene3D" id="2.90.10.10">
    <property type="entry name" value="Bulb-type lectin domain"/>
    <property type="match status" value="3"/>
</dbReference>
<dbReference type="GeneID" id="43665721"/>
<dbReference type="RefSeq" id="XP_031945078.1">
    <property type="nucleotide sequence ID" value="XM_032081030.1"/>
</dbReference>
<accession>A0A5N7DP18</accession>
<protein>
    <submittedName>
        <fullName evidence="2">Bulb-type lectin domain-containing protein</fullName>
    </submittedName>
</protein>
<keyword evidence="2" id="KW-0430">Lectin</keyword>
<dbReference type="AlphaFoldDB" id="A0A5N7DP18"/>
<organism evidence="2 3">
    <name type="scientific">Aspergillus pseudonomiae</name>
    <dbReference type="NCBI Taxonomy" id="1506151"/>
    <lineage>
        <taxon>Eukaryota</taxon>
        <taxon>Fungi</taxon>
        <taxon>Dikarya</taxon>
        <taxon>Ascomycota</taxon>
        <taxon>Pezizomycotina</taxon>
        <taxon>Eurotiomycetes</taxon>
        <taxon>Eurotiomycetidae</taxon>
        <taxon>Eurotiales</taxon>
        <taxon>Aspergillaceae</taxon>
        <taxon>Aspergillus</taxon>
        <taxon>Aspergillus subgen. Circumdati</taxon>
    </lineage>
</organism>